<dbReference type="EMBL" id="JBBKAK010000001">
    <property type="protein sequence ID" value="MEJ8671395.1"/>
    <property type="molecule type" value="Genomic_DNA"/>
</dbReference>
<feature type="region of interest" description="Disordered" evidence="1">
    <location>
        <begin position="39"/>
        <end position="68"/>
    </location>
</feature>
<feature type="region of interest" description="Disordered" evidence="1">
    <location>
        <begin position="89"/>
        <end position="257"/>
    </location>
</feature>
<evidence type="ECO:0000313" key="2">
    <source>
        <dbReference type="EMBL" id="MEJ8671395.1"/>
    </source>
</evidence>
<reference evidence="2 3" key="1">
    <citation type="submission" date="2024-03" db="EMBL/GenBank/DDBJ databases">
        <title>Novel Streptomyces species of biotechnological and ecological value are a feature of Machair soil.</title>
        <authorList>
            <person name="Prole J.R."/>
            <person name="Goodfellow M."/>
            <person name="Allenby N."/>
            <person name="Ward A.C."/>
        </authorList>
    </citation>
    <scope>NUCLEOTIDE SEQUENCE [LARGE SCALE GENOMIC DNA]</scope>
    <source>
        <strain evidence="2 3">MS1.AVA.1</strain>
    </source>
</reference>
<feature type="compositionally biased region" description="Pro residues" evidence="1">
    <location>
        <begin position="192"/>
        <end position="205"/>
    </location>
</feature>
<dbReference type="Proteomes" id="UP001376459">
    <property type="component" value="Unassembled WGS sequence"/>
</dbReference>
<comment type="caution">
    <text evidence="2">The sequence shown here is derived from an EMBL/GenBank/DDBJ whole genome shotgun (WGS) entry which is preliminary data.</text>
</comment>
<proteinExistence type="predicted"/>
<keyword evidence="3" id="KW-1185">Reference proteome</keyword>
<feature type="compositionally biased region" description="Acidic residues" evidence="1">
    <location>
        <begin position="228"/>
        <end position="248"/>
    </location>
</feature>
<feature type="compositionally biased region" description="Acidic residues" evidence="1">
    <location>
        <begin position="138"/>
        <end position="149"/>
    </location>
</feature>
<evidence type="ECO:0000313" key="3">
    <source>
        <dbReference type="Proteomes" id="UP001376459"/>
    </source>
</evidence>
<name>A0ABU8UT69_9ACTN</name>
<evidence type="ECO:0000256" key="1">
    <source>
        <dbReference type="SAM" id="MobiDB-lite"/>
    </source>
</evidence>
<sequence length="335" mass="34924">MPAEGFLAGAELAFGLVADGVLVPPEAPGLWCPPGDAPPVEGAVGDVGMAEPPSERLPELEGDESAAGAGAALDWVGAVAARPSIWVPIEPLPGEEDVPLDEGEPDEGVDCGLGDDRPDTPEPPPEWEGPDVLGVPDEPLEPGELDDAPLGEGSSKSDRDDPDGDTVGREYGVSEEDGFCPRPELESDPEPESGPGPTFGPPMSLPPVSADIPLPMFVPGPLPLLERDDVEESDEPESDEELELELPEPESPFPLLPAPFPLLPSPLPSAPAPLLLPGVPDGPLYPSIRLSIAWWKRSPAFLPMLSRTPSANVCGLCFRASRPAVPPALRVAPTS</sequence>
<feature type="compositionally biased region" description="Acidic residues" evidence="1">
    <location>
        <begin position="93"/>
        <end position="109"/>
    </location>
</feature>
<protein>
    <submittedName>
        <fullName evidence="2">Uncharacterized protein</fullName>
    </submittedName>
</protein>
<accession>A0ABU8UT69</accession>
<organism evidence="2 3">
    <name type="scientific">Streptomyces machairae</name>
    <dbReference type="NCBI Taxonomy" id="3134109"/>
    <lineage>
        <taxon>Bacteria</taxon>
        <taxon>Bacillati</taxon>
        <taxon>Actinomycetota</taxon>
        <taxon>Actinomycetes</taxon>
        <taxon>Kitasatosporales</taxon>
        <taxon>Streptomycetaceae</taxon>
        <taxon>Streptomyces</taxon>
    </lineage>
</organism>
<gene>
    <name evidence="2" type="ORF">WKI71_32500</name>
</gene>